<gene>
    <name evidence="2" type="ORF">NCTC11535_01282</name>
</gene>
<keyword evidence="1" id="KW-0732">Signal</keyword>
<proteinExistence type="predicted"/>
<name>A0ABY1VNC7_9ACTO</name>
<feature type="chain" id="PRO_5046367289" evidence="1">
    <location>
        <begin position="19"/>
        <end position="326"/>
    </location>
</feature>
<feature type="signal peptide" evidence="1">
    <location>
        <begin position="1"/>
        <end position="18"/>
    </location>
</feature>
<comment type="caution">
    <text evidence="2">The sequence shown here is derived from an EMBL/GenBank/DDBJ whole genome shotgun (WGS) entry which is preliminary data.</text>
</comment>
<evidence type="ECO:0000313" key="2">
    <source>
        <dbReference type="EMBL" id="SPT53611.1"/>
    </source>
</evidence>
<dbReference type="Proteomes" id="UP000250006">
    <property type="component" value="Unassembled WGS sequence"/>
</dbReference>
<protein>
    <submittedName>
        <fullName evidence="2">Uncharacterized protein</fullName>
    </submittedName>
</protein>
<evidence type="ECO:0000256" key="1">
    <source>
        <dbReference type="SAM" id="SignalP"/>
    </source>
</evidence>
<keyword evidence="3" id="KW-1185">Reference proteome</keyword>
<evidence type="ECO:0000313" key="3">
    <source>
        <dbReference type="Proteomes" id="UP000250006"/>
    </source>
</evidence>
<dbReference type="EMBL" id="UAPQ01000007">
    <property type="protein sequence ID" value="SPT53611.1"/>
    <property type="molecule type" value="Genomic_DNA"/>
</dbReference>
<accession>A0ABY1VNC7</accession>
<organism evidence="2 3">
    <name type="scientific">Actinomyces bovis</name>
    <dbReference type="NCBI Taxonomy" id="1658"/>
    <lineage>
        <taxon>Bacteria</taxon>
        <taxon>Bacillati</taxon>
        <taxon>Actinomycetota</taxon>
        <taxon>Actinomycetes</taxon>
        <taxon>Actinomycetales</taxon>
        <taxon>Actinomycetaceae</taxon>
        <taxon>Actinomyces</taxon>
    </lineage>
</organism>
<sequence>MILAGALLLPGLSTPAHAVYEEGDTASSGGFVRGQDAVAVAVGGVVVDGSPGVVGQVGVSSQEVDVHPVCWWYRGFDGAQMAQWIESGALDALNADGTTRSDTDEVFAGWASHRDDTGGYWWHAMCSQTYFTGTEQEYQAYVRSFEAGGTHRFLPEGQTPPVAPLPGKVVAQAVRRAMHMPSPQVSTSPKLGANGATVVGLDTWVWATEATVRSASVNASVGSTSVSVQVTASGLHLSAPDAASSCTGWGSPWVPGVSVEGGSDCTVRFTRSSAHLGGTTPLKIGISYKVSWSSNDGSSGELDNIETTNTMNLPVAEIQTINIPTN</sequence>
<reference evidence="2 3" key="1">
    <citation type="submission" date="2018-06" db="EMBL/GenBank/DDBJ databases">
        <authorList>
            <consortium name="Pathogen Informatics"/>
            <person name="Doyle S."/>
        </authorList>
    </citation>
    <scope>NUCLEOTIDE SEQUENCE [LARGE SCALE GENOMIC DNA]</scope>
    <source>
        <strain evidence="2 3">NCTC11535</strain>
    </source>
</reference>